<dbReference type="AlphaFoldDB" id="A0A8K0VZZ2"/>
<proteinExistence type="predicted"/>
<evidence type="ECO:0000313" key="3">
    <source>
        <dbReference type="Proteomes" id="UP000813461"/>
    </source>
</evidence>
<dbReference type="OrthoDB" id="3825435at2759"/>
<evidence type="ECO:0008006" key="4">
    <source>
        <dbReference type="Google" id="ProtNLM"/>
    </source>
</evidence>
<evidence type="ECO:0000256" key="1">
    <source>
        <dbReference type="SAM" id="MobiDB-lite"/>
    </source>
</evidence>
<evidence type="ECO:0000313" key="2">
    <source>
        <dbReference type="EMBL" id="KAH7089257.1"/>
    </source>
</evidence>
<gene>
    <name evidence="2" type="ORF">FB567DRAFT_440826</name>
</gene>
<protein>
    <recommendedName>
        <fullName evidence="4">Ubiquitin-like protease family profile domain-containing protein</fullName>
    </recommendedName>
</protein>
<reference evidence="2" key="1">
    <citation type="journal article" date="2021" name="Nat. Commun.">
        <title>Genetic determinants of endophytism in the Arabidopsis root mycobiome.</title>
        <authorList>
            <person name="Mesny F."/>
            <person name="Miyauchi S."/>
            <person name="Thiergart T."/>
            <person name="Pickel B."/>
            <person name="Atanasova L."/>
            <person name="Karlsson M."/>
            <person name="Huettel B."/>
            <person name="Barry K.W."/>
            <person name="Haridas S."/>
            <person name="Chen C."/>
            <person name="Bauer D."/>
            <person name="Andreopoulos W."/>
            <person name="Pangilinan J."/>
            <person name="LaButti K."/>
            <person name="Riley R."/>
            <person name="Lipzen A."/>
            <person name="Clum A."/>
            <person name="Drula E."/>
            <person name="Henrissat B."/>
            <person name="Kohler A."/>
            <person name="Grigoriev I.V."/>
            <person name="Martin F.M."/>
            <person name="Hacquard S."/>
        </authorList>
    </citation>
    <scope>NUCLEOTIDE SEQUENCE</scope>
    <source>
        <strain evidence="2">MPI-SDFR-AT-0120</strain>
    </source>
</reference>
<dbReference type="EMBL" id="JAGMVJ010000007">
    <property type="protein sequence ID" value="KAH7089257.1"/>
    <property type="molecule type" value="Genomic_DNA"/>
</dbReference>
<keyword evidence="3" id="KW-1185">Reference proteome</keyword>
<name>A0A8K0VZZ2_9PLEO</name>
<accession>A0A8K0VZZ2</accession>
<sequence>MAQSKRRSPDDSNDSSPKKPRTEETQPDGSASQVVAPAQDGTPQPGERIQVSWILPSISKSDHNRDESQAVTKYAQSLFKGPWGAIRPMEQPFQFPLVRTPIYKAKGKYIAANDLHRPGVFFRTLFNKIKLQTGGSGASSIGSDTPYARDTFNRIFDAASDHDAVVASNSEANSILVLDQDYRLDVETTTTAHLNIIRRAAPEEDSPGYFIELPALGSVTINGRTFSNILAEGTTPGTALPPLIFGPLLRFTTLELLSQPVFFFRSRRDMDFTTPIASNNPGDYLASHFLRIMEQPEPRFIAGVLVGINARQPIELGFSIPTTIGDQRIILRLGRPLLLALPVKSSFVLLILQVTAEGAITAHILDPNSWTVSRPRRNYIVNLQFVPCAQTDQDLIAHVYTVLNAWALAMALSPNPRFALGNETVSRLFCHDATRLIVELTGDNGLQWKKVLAFFRHWDFILEADALPPIDRRFDTTKLNLGPAYVDYVIKEDRDFNASDQTLDFGRVAGAMGLTFSNGKGHNEVSSCETLTVDFKRDVIRPLAVAGLWDWNMTDEQLRAALAEHNATAQASQEDTSSGPDPPTHSSNALNDHEINSGLPGMTPCVYFRRTMASILSDPENIEQLGTLRSSVVATTGHHVWLLDSEVSLSVASVAQAISIVEGFEGGFSTTTQDQIQRKIDFPDLSQSDAQDAIRFGRPMLVPINIDSHLVLLLIQYDTTGKPQIAVFDS</sequence>
<feature type="region of interest" description="Disordered" evidence="1">
    <location>
        <begin position="1"/>
        <end position="48"/>
    </location>
</feature>
<feature type="compositionally biased region" description="Polar residues" evidence="1">
    <location>
        <begin position="567"/>
        <end position="590"/>
    </location>
</feature>
<organism evidence="2 3">
    <name type="scientific">Paraphoma chrysanthemicola</name>
    <dbReference type="NCBI Taxonomy" id="798071"/>
    <lineage>
        <taxon>Eukaryota</taxon>
        <taxon>Fungi</taxon>
        <taxon>Dikarya</taxon>
        <taxon>Ascomycota</taxon>
        <taxon>Pezizomycotina</taxon>
        <taxon>Dothideomycetes</taxon>
        <taxon>Pleosporomycetidae</taxon>
        <taxon>Pleosporales</taxon>
        <taxon>Pleosporineae</taxon>
        <taxon>Phaeosphaeriaceae</taxon>
        <taxon>Paraphoma</taxon>
    </lineage>
</organism>
<dbReference type="Proteomes" id="UP000813461">
    <property type="component" value="Unassembled WGS sequence"/>
</dbReference>
<feature type="region of interest" description="Disordered" evidence="1">
    <location>
        <begin position="564"/>
        <end position="595"/>
    </location>
</feature>
<feature type="non-terminal residue" evidence="2">
    <location>
        <position position="1"/>
    </location>
</feature>
<comment type="caution">
    <text evidence="2">The sequence shown here is derived from an EMBL/GenBank/DDBJ whole genome shotgun (WGS) entry which is preliminary data.</text>
</comment>